<keyword evidence="2 3" id="KW-0186">Copper</keyword>
<protein>
    <submittedName>
        <fullName evidence="5">Protein senC</fullName>
    </submittedName>
</protein>
<keyword evidence="3" id="KW-0479">Metal-binding</keyword>
<dbReference type="Proteomes" id="UP000070371">
    <property type="component" value="Chromosome"/>
</dbReference>
<organism evidence="5 6">
    <name type="scientific">Falsihalocynthiibacter arcticus</name>
    <dbReference type="NCBI Taxonomy" id="1579316"/>
    <lineage>
        <taxon>Bacteria</taxon>
        <taxon>Pseudomonadati</taxon>
        <taxon>Pseudomonadota</taxon>
        <taxon>Alphaproteobacteria</taxon>
        <taxon>Rhodobacterales</taxon>
        <taxon>Roseobacteraceae</taxon>
        <taxon>Falsihalocynthiibacter</taxon>
    </lineage>
</organism>
<reference evidence="5 6" key="1">
    <citation type="submission" date="2016-02" db="EMBL/GenBank/DDBJ databases">
        <title>Complete genome sequence of Halocynthiibacter arcticus PAMC 20958t from arctic marine sediment.</title>
        <authorList>
            <person name="Lee Y.M."/>
            <person name="Baek K."/>
            <person name="Lee H.K."/>
            <person name="Shin S.C."/>
        </authorList>
    </citation>
    <scope>NUCLEOTIDE SEQUENCE [LARGE SCALE GENOMIC DNA]</scope>
    <source>
        <strain evidence="5">PAMC 20958</strain>
    </source>
</reference>
<evidence type="ECO:0000256" key="1">
    <source>
        <dbReference type="ARBA" id="ARBA00010996"/>
    </source>
</evidence>
<dbReference type="FunFam" id="3.40.30.10:FF:000013">
    <property type="entry name" value="Blast:Protein SCO1 homolog, mitochondrial"/>
    <property type="match status" value="1"/>
</dbReference>
<comment type="similarity">
    <text evidence="1">Belongs to the SCO1/2 family.</text>
</comment>
<dbReference type="RefSeq" id="WP_039002899.1">
    <property type="nucleotide sequence ID" value="NZ_CP014327.1"/>
</dbReference>
<evidence type="ECO:0000313" key="5">
    <source>
        <dbReference type="EMBL" id="AML50847.1"/>
    </source>
</evidence>
<dbReference type="Pfam" id="PF02630">
    <property type="entry name" value="SCO1-SenC"/>
    <property type="match status" value="1"/>
</dbReference>
<evidence type="ECO:0000256" key="2">
    <source>
        <dbReference type="ARBA" id="ARBA00023008"/>
    </source>
</evidence>
<dbReference type="AlphaFoldDB" id="A0A126UY81"/>
<dbReference type="InterPro" id="IPR003782">
    <property type="entry name" value="SCO1/SenC"/>
</dbReference>
<keyword evidence="4" id="KW-1015">Disulfide bond</keyword>
<dbReference type="Gene3D" id="3.40.30.10">
    <property type="entry name" value="Glutaredoxin"/>
    <property type="match status" value="1"/>
</dbReference>
<gene>
    <name evidence="5" type="ORF">RC74_05735</name>
</gene>
<dbReference type="SUPFAM" id="SSF52833">
    <property type="entry name" value="Thioredoxin-like"/>
    <property type="match status" value="1"/>
</dbReference>
<accession>A0A126UY81</accession>
<dbReference type="STRING" id="1579316.RC74_05735"/>
<evidence type="ECO:0000256" key="3">
    <source>
        <dbReference type="PIRSR" id="PIRSR603782-1"/>
    </source>
</evidence>
<feature type="binding site" evidence="3">
    <location>
        <position position="84"/>
    </location>
    <ligand>
        <name>Cu cation</name>
        <dbReference type="ChEBI" id="CHEBI:23378"/>
    </ligand>
</feature>
<dbReference type="OrthoDB" id="9790194at2"/>
<feature type="binding site" evidence="3">
    <location>
        <position position="80"/>
    </location>
    <ligand>
        <name>Cu cation</name>
        <dbReference type="ChEBI" id="CHEBI:23378"/>
    </ligand>
</feature>
<feature type="disulfide bond" description="Redox-active" evidence="4">
    <location>
        <begin position="80"/>
        <end position="84"/>
    </location>
</feature>
<dbReference type="PANTHER" id="PTHR12151">
    <property type="entry name" value="ELECTRON TRANSPORT PROTIN SCO1/SENC FAMILY MEMBER"/>
    <property type="match status" value="1"/>
</dbReference>
<proteinExistence type="inferred from homology"/>
<name>A0A126UY81_9RHOB</name>
<evidence type="ECO:0000313" key="6">
    <source>
        <dbReference type="Proteomes" id="UP000070371"/>
    </source>
</evidence>
<dbReference type="EMBL" id="CP014327">
    <property type="protein sequence ID" value="AML50847.1"/>
    <property type="molecule type" value="Genomic_DNA"/>
</dbReference>
<dbReference type="GO" id="GO:0046872">
    <property type="term" value="F:metal ion binding"/>
    <property type="evidence" value="ECO:0007669"/>
    <property type="project" value="UniProtKB-KW"/>
</dbReference>
<feature type="binding site" evidence="3">
    <location>
        <position position="168"/>
    </location>
    <ligand>
        <name>Cu cation</name>
        <dbReference type="ChEBI" id="CHEBI:23378"/>
    </ligand>
</feature>
<dbReference type="PANTHER" id="PTHR12151:SF25">
    <property type="entry name" value="LINALOOL DEHYDRATASE_ISOMERASE DOMAIN-CONTAINING PROTEIN"/>
    <property type="match status" value="1"/>
</dbReference>
<dbReference type="KEGG" id="hat:RC74_05735"/>
<dbReference type="CDD" id="cd02968">
    <property type="entry name" value="SCO"/>
    <property type="match status" value="1"/>
</dbReference>
<dbReference type="InterPro" id="IPR036249">
    <property type="entry name" value="Thioredoxin-like_sf"/>
</dbReference>
<keyword evidence="6" id="KW-1185">Reference proteome</keyword>
<sequence length="205" mass="22386">MGRIFAFAAVGVAAILLGSTAYLKMSSGESEFEQCSVNKIAGGTSSIGGPFSLIDETGARVSDTDVLTKPSIIYFGYTFCPDVCPLDSARNAAAVDLLDEVGIETTPIFISIDPARDTPAVLAEYTDVMHDRMIGLTGTEEDVKAASRAYKTYYKKNEGDDEYYLVDHSTFTYLYLPEHGVVEYFNRDDTPEDMANRVACFVENS</sequence>
<evidence type="ECO:0000256" key="4">
    <source>
        <dbReference type="PIRSR" id="PIRSR603782-2"/>
    </source>
</evidence>